<dbReference type="InterPro" id="IPR001525">
    <property type="entry name" value="C5_MeTfrase"/>
</dbReference>
<gene>
    <name evidence="6" type="ORF">BJ971_003377</name>
</gene>
<evidence type="ECO:0000256" key="4">
    <source>
        <dbReference type="ARBA" id="ARBA00022691"/>
    </source>
</evidence>
<evidence type="ECO:0000256" key="2">
    <source>
        <dbReference type="ARBA" id="ARBA00022603"/>
    </source>
</evidence>
<dbReference type="Gene3D" id="3.40.50.150">
    <property type="entry name" value="Vaccinia Virus protein VP39"/>
    <property type="match status" value="1"/>
</dbReference>
<evidence type="ECO:0000313" key="6">
    <source>
        <dbReference type="EMBL" id="MBB4762821.1"/>
    </source>
</evidence>
<dbReference type="PANTHER" id="PTHR46098:SF1">
    <property type="entry name" value="TRNA (CYTOSINE(38)-C(5))-METHYLTRANSFERASE"/>
    <property type="match status" value="1"/>
</dbReference>
<dbReference type="GO" id="GO:0003886">
    <property type="term" value="F:DNA (cytosine-5-)-methyltransferase activity"/>
    <property type="evidence" value="ECO:0007669"/>
    <property type="project" value="UniProtKB-EC"/>
</dbReference>
<sequence>MSLRVYDEFSGVGGTSHGWSLIPGVSISAGANHMEDAIESFALHHPDAQVFQEDITKLPVDKMPYAEIFVASPACPAWTTANGVRREFDRANAEQPALFDLARPLTAAQVKRQEDYRRSRLLMREIPRYLAAMAERGHPVLAGMVENVIQVRLWHEWDAWLGEIRKLGYDTRVIAFNSMHAQPVRARRAPQSRNRAFVGYWHRSLGRTPDWDKWLRPAAWCPSCDRQVLAVQVWKKPGRDMGSYGTQYIYQCPQASCRGREVHPEVLPALAAIDPTLPGIRIGDRQQHGLDPLEEATLGRIRAGIRRYWMPLLVPVEGRDGKQAAPADLPLRTQTCRNETGYAVPPFLVPAGGTWRTRPHAGTEPMPARTTRECDGVAALPFITPMRGGGDRERARPITDPLSAVTASGNHHGLALPPLITRQNTARDDAAYLSTPATEPVRTVTAQGNTSVTFPSGHEQMLLVPYYGTATTAHPATEPVGTLPARDRYGLAHPDHRPAADRIDIDDVLFRMLEPHEIAAAMAFDPDYRTAARSKRAKVRLFGNAVTPPVAELIGSALVECITGEDLPRHATTARQASEAVR</sequence>
<keyword evidence="2 6" id="KW-0489">Methyltransferase</keyword>
<dbReference type="InterPro" id="IPR050750">
    <property type="entry name" value="C5-MTase"/>
</dbReference>
<dbReference type="GO" id="GO:0032259">
    <property type="term" value="P:methylation"/>
    <property type="evidence" value="ECO:0007669"/>
    <property type="project" value="UniProtKB-KW"/>
</dbReference>
<dbReference type="GO" id="GO:0009307">
    <property type="term" value="P:DNA restriction-modification system"/>
    <property type="evidence" value="ECO:0007669"/>
    <property type="project" value="UniProtKB-KW"/>
</dbReference>
<evidence type="ECO:0000256" key="1">
    <source>
        <dbReference type="ARBA" id="ARBA00011975"/>
    </source>
</evidence>
<dbReference type="AlphaFoldDB" id="A0A7W7HY25"/>
<accession>A0A7W7HY25</accession>
<evidence type="ECO:0000313" key="7">
    <source>
        <dbReference type="Proteomes" id="UP000578112"/>
    </source>
</evidence>
<reference evidence="6 7" key="1">
    <citation type="submission" date="2020-08" db="EMBL/GenBank/DDBJ databases">
        <title>Sequencing the genomes of 1000 actinobacteria strains.</title>
        <authorList>
            <person name="Klenk H.-P."/>
        </authorList>
    </citation>
    <scope>NUCLEOTIDE SEQUENCE [LARGE SCALE GENOMIC DNA]</scope>
    <source>
        <strain evidence="6 7">DSM 43149</strain>
    </source>
</reference>
<dbReference type="EC" id="2.1.1.37" evidence="1"/>
<dbReference type="PROSITE" id="PS00095">
    <property type="entry name" value="C5_MTASE_2"/>
    <property type="match status" value="1"/>
</dbReference>
<dbReference type="InterPro" id="IPR031303">
    <property type="entry name" value="C5_meth_CS"/>
</dbReference>
<name>A0A7W7HY25_9ACTN</name>
<evidence type="ECO:0000256" key="3">
    <source>
        <dbReference type="ARBA" id="ARBA00022679"/>
    </source>
</evidence>
<keyword evidence="3 6" id="KW-0808">Transferase</keyword>
<keyword evidence="5" id="KW-0680">Restriction system</keyword>
<dbReference type="RefSeq" id="WP_184994216.1">
    <property type="nucleotide sequence ID" value="NZ_BOMK01000006.1"/>
</dbReference>
<comment type="caution">
    <text evidence="6">The sequence shown here is derived from an EMBL/GenBank/DDBJ whole genome shotgun (WGS) entry which is preliminary data.</text>
</comment>
<dbReference type="EMBL" id="JACHNH010000001">
    <property type="protein sequence ID" value="MBB4762821.1"/>
    <property type="molecule type" value="Genomic_DNA"/>
</dbReference>
<dbReference type="Gene3D" id="3.90.120.10">
    <property type="entry name" value="DNA Methylase, subunit A, domain 2"/>
    <property type="match status" value="1"/>
</dbReference>
<dbReference type="PANTHER" id="PTHR46098">
    <property type="entry name" value="TRNA (CYTOSINE(38)-C(5))-METHYLTRANSFERASE"/>
    <property type="match status" value="1"/>
</dbReference>
<keyword evidence="4" id="KW-0949">S-adenosyl-L-methionine</keyword>
<dbReference type="SUPFAM" id="SSF53335">
    <property type="entry name" value="S-adenosyl-L-methionine-dependent methyltransferases"/>
    <property type="match status" value="1"/>
</dbReference>
<organism evidence="6 7">
    <name type="scientific">Actinoplanes digitatis</name>
    <dbReference type="NCBI Taxonomy" id="1868"/>
    <lineage>
        <taxon>Bacteria</taxon>
        <taxon>Bacillati</taxon>
        <taxon>Actinomycetota</taxon>
        <taxon>Actinomycetes</taxon>
        <taxon>Micromonosporales</taxon>
        <taxon>Micromonosporaceae</taxon>
        <taxon>Actinoplanes</taxon>
    </lineage>
</organism>
<dbReference type="Proteomes" id="UP000578112">
    <property type="component" value="Unassembled WGS sequence"/>
</dbReference>
<protein>
    <recommendedName>
        <fullName evidence="1">DNA (cytosine-5-)-methyltransferase</fullName>
        <ecNumber evidence="1">2.1.1.37</ecNumber>
    </recommendedName>
</protein>
<dbReference type="Pfam" id="PF00145">
    <property type="entry name" value="DNA_methylase"/>
    <property type="match status" value="1"/>
</dbReference>
<proteinExistence type="predicted"/>
<keyword evidence="7" id="KW-1185">Reference proteome</keyword>
<dbReference type="InterPro" id="IPR029063">
    <property type="entry name" value="SAM-dependent_MTases_sf"/>
</dbReference>
<evidence type="ECO:0000256" key="5">
    <source>
        <dbReference type="ARBA" id="ARBA00022747"/>
    </source>
</evidence>